<proteinExistence type="predicted"/>
<comment type="caution">
    <text evidence="6">The sequence shown here is derived from an EMBL/GenBank/DDBJ whole genome shotgun (WGS) entry which is preliminary data.</text>
</comment>
<dbReference type="SUPFAM" id="SSF52540">
    <property type="entry name" value="P-loop containing nucleoside triphosphate hydrolases"/>
    <property type="match status" value="2"/>
</dbReference>
<dbReference type="EMBL" id="JACHXD010000005">
    <property type="protein sequence ID" value="MBB3119213.1"/>
    <property type="molecule type" value="Genomic_DNA"/>
</dbReference>
<dbReference type="InterPro" id="IPR003593">
    <property type="entry name" value="AAA+_ATPase"/>
</dbReference>
<protein>
    <submittedName>
        <fullName evidence="6">ABC-2 type transport system ATP-binding protein</fullName>
    </submittedName>
</protein>
<dbReference type="InterPro" id="IPR027417">
    <property type="entry name" value="P-loop_NTPase"/>
</dbReference>
<keyword evidence="1" id="KW-0472">Membrane</keyword>
<dbReference type="GO" id="GO:0016887">
    <property type="term" value="F:ATP hydrolysis activity"/>
    <property type="evidence" value="ECO:0007669"/>
    <property type="project" value="InterPro"/>
</dbReference>
<dbReference type="RefSeq" id="WP_183441056.1">
    <property type="nucleotide sequence ID" value="NZ_JACHXD010000005.1"/>
</dbReference>
<name>A0A7W5FUI9_9BURK</name>
<evidence type="ECO:0000256" key="3">
    <source>
        <dbReference type="ARBA" id="ARBA00022840"/>
    </source>
</evidence>
<evidence type="ECO:0000256" key="2">
    <source>
        <dbReference type="ARBA" id="ARBA00022741"/>
    </source>
</evidence>
<dbReference type="PROSITE" id="PS50893">
    <property type="entry name" value="ABC_TRANSPORTER_2"/>
    <property type="match status" value="2"/>
</dbReference>
<dbReference type="AlphaFoldDB" id="A0A7W5FUI9"/>
<evidence type="ECO:0000256" key="1">
    <source>
        <dbReference type="ARBA" id="ARBA00022475"/>
    </source>
</evidence>
<feature type="region of interest" description="Disordered" evidence="4">
    <location>
        <begin position="313"/>
        <end position="332"/>
    </location>
</feature>
<dbReference type="PANTHER" id="PTHR43038">
    <property type="entry name" value="ATP-BINDING CASSETTE, SUB-FAMILY H, MEMBER 1"/>
    <property type="match status" value="1"/>
</dbReference>
<evidence type="ECO:0000313" key="6">
    <source>
        <dbReference type="EMBL" id="MBB3119213.1"/>
    </source>
</evidence>
<reference evidence="6 7" key="1">
    <citation type="submission" date="2020-08" db="EMBL/GenBank/DDBJ databases">
        <title>Genomic Encyclopedia of Type Strains, Phase III (KMG-III): the genomes of soil and plant-associated and newly described type strains.</title>
        <authorList>
            <person name="Whitman W."/>
        </authorList>
    </citation>
    <scope>NUCLEOTIDE SEQUENCE [LARGE SCALE GENOMIC DNA]</scope>
    <source>
        <strain evidence="6 7">CECT 8897</strain>
    </source>
</reference>
<dbReference type="Gene3D" id="3.40.50.300">
    <property type="entry name" value="P-loop containing nucleotide triphosphate hydrolases"/>
    <property type="match status" value="2"/>
</dbReference>
<dbReference type="PANTHER" id="PTHR43038:SF3">
    <property type="entry name" value="ABC TRANSPORTER G FAMILY MEMBER 20 ISOFORM X1"/>
    <property type="match status" value="1"/>
</dbReference>
<evidence type="ECO:0000256" key="4">
    <source>
        <dbReference type="SAM" id="MobiDB-lite"/>
    </source>
</evidence>
<dbReference type="PROSITE" id="PS00211">
    <property type="entry name" value="ABC_TRANSPORTER_1"/>
    <property type="match status" value="1"/>
</dbReference>
<keyword evidence="2" id="KW-0547">Nucleotide-binding</keyword>
<dbReference type="SMART" id="SM00382">
    <property type="entry name" value="AAA"/>
    <property type="match status" value="2"/>
</dbReference>
<dbReference type="Pfam" id="PF00005">
    <property type="entry name" value="ABC_tran"/>
    <property type="match status" value="2"/>
</dbReference>
<dbReference type="Proteomes" id="UP000541535">
    <property type="component" value="Unassembled WGS sequence"/>
</dbReference>
<sequence length="588" mass="63137">MAACALSARQLCKRFPLKGSKQDSVALNGINLDIPSAALTALVGPDGAGKTTLLRLAAGLLQATSGSLHVLGIDVGRDPQAVQDRISYMPQRFGLYEDLSVQENLDLYADLHGVPRDVRQERFQRLLRMTDLARFTSRPAGKLSGGMKQKLGLACTLVRSPELLLLDEPTVGVDPLSRRELWQIVQQLVQDEQLSVLVSTSYMDEAERCAQVFVLHEGGILAQGEPDAIRRRADGLCFSAAPPPGMPARELQARLLDASGAIIDAVPEGGKVRFIGRGGTNHSSLLANAEVTPVAARLEDGFMMILRASDNPAASDKTATAPPRSSKVDEANEASTVIEVRDLVRKFGDFTAVASTSFSVRRGEIFGLLGPNGAGKTTTFRMLCGLLPASSGFLQVAGLNLRHARAQARQKIGYVAQKFALYGNLTVAENLAFFGGAYGLHGARLRERTREVLAQFQLNGQEERQSGLLPGGFKQRLAMAAGLLHEPEILFLDEPTSGADPLARREFWRRITALSQAGVTVVVTTHFMEEAEYCDRIVIQDAGRLLAIGTPAEVRRQAGDAANMEQAFIAIVESNRAGNGGHAAGAAP</sequence>
<dbReference type="InterPro" id="IPR017871">
    <property type="entry name" value="ABC_transporter-like_CS"/>
</dbReference>
<organism evidence="6 7">
    <name type="scientific">Pseudoduganella violacea</name>
    <dbReference type="NCBI Taxonomy" id="1715466"/>
    <lineage>
        <taxon>Bacteria</taxon>
        <taxon>Pseudomonadati</taxon>
        <taxon>Pseudomonadota</taxon>
        <taxon>Betaproteobacteria</taxon>
        <taxon>Burkholderiales</taxon>
        <taxon>Oxalobacteraceae</taxon>
        <taxon>Telluria group</taxon>
        <taxon>Pseudoduganella</taxon>
    </lineage>
</organism>
<keyword evidence="1" id="KW-1003">Cell membrane</keyword>
<gene>
    <name evidence="6" type="ORF">FHS03_002264</name>
</gene>
<evidence type="ECO:0000259" key="5">
    <source>
        <dbReference type="PROSITE" id="PS50893"/>
    </source>
</evidence>
<keyword evidence="3 6" id="KW-0067">ATP-binding</keyword>
<accession>A0A7W5FUI9</accession>
<feature type="domain" description="ABC transporter" evidence="5">
    <location>
        <begin position="6"/>
        <end position="242"/>
    </location>
</feature>
<dbReference type="GO" id="GO:0005524">
    <property type="term" value="F:ATP binding"/>
    <property type="evidence" value="ECO:0007669"/>
    <property type="project" value="UniProtKB-KW"/>
</dbReference>
<keyword evidence="7" id="KW-1185">Reference proteome</keyword>
<dbReference type="CDD" id="cd03230">
    <property type="entry name" value="ABC_DR_subfamily_A"/>
    <property type="match status" value="1"/>
</dbReference>
<evidence type="ECO:0000313" key="7">
    <source>
        <dbReference type="Proteomes" id="UP000541535"/>
    </source>
</evidence>
<dbReference type="InterPro" id="IPR003439">
    <property type="entry name" value="ABC_transporter-like_ATP-bd"/>
</dbReference>
<feature type="domain" description="ABC transporter" evidence="5">
    <location>
        <begin position="338"/>
        <end position="567"/>
    </location>
</feature>